<dbReference type="RefSeq" id="WP_062467901.1">
    <property type="nucleotide sequence ID" value="NZ_BBYN01000005.1"/>
</dbReference>
<evidence type="ECO:0000256" key="2">
    <source>
        <dbReference type="ARBA" id="ARBA00022747"/>
    </source>
</evidence>
<evidence type="ECO:0000259" key="5">
    <source>
        <dbReference type="Pfam" id="PF01420"/>
    </source>
</evidence>
<evidence type="ECO:0000256" key="1">
    <source>
        <dbReference type="ARBA" id="ARBA00010923"/>
    </source>
</evidence>
<dbReference type="Proteomes" id="UP000188993">
    <property type="component" value="Chromosome"/>
</dbReference>
<evidence type="ECO:0000256" key="3">
    <source>
        <dbReference type="ARBA" id="ARBA00023125"/>
    </source>
</evidence>
<dbReference type="STRING" id="708126.BW727_100130"/>
<keyword evidence="2" id="KW-0680">Restriction system</keyword>
<comment type="subunit">
    <text evidence="4">The methyltransferase is composed of M and S polypeptides.</text>
</comment>
<dbReference type="OrthoDB" id="9795776at2"/>
<dbReference type="GO" id="GO:0003677">
    <property type="term" value="F:DNA binding"/>
    <property type="evidence" value="ECO:0007669"/>
    <property type="project" value="UniProtKB-KW"/>
</dbReference>
<dbReference type="InterPro" id="IPR044946">
    <property type="entry name" value="Restrct_endonuc_typeI_TRD_sf"/>
</dbReference>
<reference evidence="6 7" key="1">
    <citation type="journal article" date="2014" name="Int. J. Syst. Evol. Microbiol.">
        <title>Jeotgalibaca dankookensis gen. nov., sp. nov., a member of the family Carnobacteriaceae, isolated from seujeot (Korean traditional food).</title>
        <authorList>
            <person name="Lee D.G."/>
            <person name="Trujillo M.E."/>
            <person name="Kang H."/>
            <person name="Ahn T.Y."/>
        </authorList>
    </citation>
    <scope>NUCLEOTIDE SEQUENCE [LARGE SCALE GENOMIC DNA]</scope>
    <source>
        <strain evidence="6 7">EX-07</strain>
    </source>
</reference>
<dbReference type="GO" id="GO:0009307">
    <property type="term" value="P:DNA restriction-modification system"/>
    <property type="evidence" value="ECO:0007669"/>
    <property type="project" value="UniProtKB-KW"/>
</dbReference>
<dbReference type="PANTHER" id="PTHR43140">
    <property type="entry name" value="TYPE-1 RESTRICTION ENZYME ECOKI SPECIFICITY PROTEIN"/>
    <property type="match status" value="1"/>
</dbReference>
<accession>A0A1S6ILX0</accession>
<dbReference type="AlphaFoldDB" id="A0A1S6ILX0"/>
<comment type="similarity">
    <text evidence="1">Belongs to the type-I restriction system S methylase family.</text>
</comment>
<keyword evidence="3" id="KW-0238">DNA-binding</keyword>
<name>A0A1S6ILX0_9LACT</name>
<dbReference type="Gene3D" id="3.90.220.20">
    <property type="entry name" value="DNA methylase specificity domains"/>
    <property type="match status" value="2"/>
</dbReference>
<dbReference type="REBASE" id="179001">
    <property type="entry name" value="S.Jda07I"/>
</dbReference>
<protein>
    <submittedName>
        <fullName evidence="6">Type-1 restriction enzyme EcoKI specificity protein</fullName>
    </submittedName>
</protein>
<evidence type="ECO:0000313" key="6">
    <source>
        <dbReference type="EMBL" id="AQS52540.1"/>
    </source>
</evidence>
<feature type="domain" description="Type I restriction modification DNA specificity" evidence="5">
    <location>
        <begin position="319"/>
        <end position="480"/>
    </location>
</feature>
<dbReference type="EMBL" id="CP019728">
    <property type="protein sequence ID" value="AQS52540.1"/>
    <property type="molecule type" value="Genomic_DNA"/>
</dbReference>
<keyword evidence="7" id="KW-1185">Reference proteome</keyword>
<evidence type="ECO:0000256" key="4">
    <source>
        <dbReference type="ARBA" id="ARBA00038652"/>
    </source>
</evidence>
<dbReference type="InterPro" id="IPR000055">
    <property type="entry name" value="Restrct_endonuc_typeI_TRD"/>
</dbReference>
<proteinExistence type="inferred from homology"/>
<organism evidence="6 7">
    <name type="scientific">Jeotgalibaca dankookensis</name>
    <dbReference type="NCBI Taxonomy" id="708126"/>
    <lineage>
        <taxon>Bacteria</taxon>
        <taxon>Bacillati</taxon>
        <taxon>Bacillota</taxon>
        <taxon>Bacilli</taxon>
        <taxon>Lactobacillales</taxon>
        <taxon>Carnobacteriaceae</taxon>
        <taxon>Jeotgalibaca</taxon>
    </lineage>
</organism>
<dbReference type="PANTHER" id="PTHR43140:SF1">
    <property type="entry name" value="TYPE I RESTRICTION ENZYME ECOKI SPECIFICITY SUBUNIT"/>
    <property type="match status" value="1"/>
</dbReference>
<dbReference type="KEGG" id="jda:BW727_100130"/>
<gene>
    <name evidence="6" type="primary">hsdS</name>
    <name evidence="6" type="ORF">BW727_100130</name>
</gene>
<dbReference type="Pfam" id="PF01420">
    <property type="entry name" value="Methylase_S"/>
    <property type="match status" value="2"/>
</dbReference>
<dbReference type="InterPro" id="IPR051212">
    <property type="entry name" value="Type-I_RE_S_subunit"/>
</dbReference>
<evidence type="ECO:0000313" key="7">
    <source>
        <dbReference type="Proteomes" id="UP000188993"/>
    </source>
</evidence>
<feature type="domain" description="Type I restriction modification DNA specificity" evidence="5">
    <location>
        <begin position="68"/>
        <end position="232"/>
    </location>
</feature>
<dbReference type="SUPFAM" id="SSF116734">
    <property type="entry name" value="DNA methylase specificity domain"/>
    <property type="match status" value="2"/>
</dbReference>
<sequence length="493" mass="56858">MNAQDLKNSILQLAIQGKLVEQREEEGTAKELLEKIEVEKKRLIKEGKIKKEKKQLKISEDEVLFDIPESWEWTRMSNIADMYTGNSIPKTIKENKYSKVENGYDYIGTKDVGFDYTINYDNGIKIPFEEDKFRNSFKDSILMCIEGGSAGRKIGILDKTVCFGNKLCSFNLIYGEPRFLYYYLQSPLFFQAFRDEMTGIIGGVSITKLKGIIVPLPPLEEQKRIVAKIEELMPYVDKYDGAYSEVEELNKKFPEDMQKSILQYAIQGNLVEQREEDGTAEDLYKQVQEEKKKLIKEGKIKKTKTLPEITEDEIPFDIPENWKWVRLGNIVSVLGDGIHGTPVYDDRGSYYFINGNNLNNGVIEIKDNTKKVDEEQFLKHKRELNDNTVLVSINGTIGNVAFYAGEKVILGKSACYFNLMNEDFKYYLYWVIKTKYFLDYAIKKATGTTIKNVSLATMKEFVVPLPPLAEQKRIVEKIEEMLPYTKQLVKKVD</sequence>